<evidence type="ECO:0000313" key="4">
    <source>
        <dbReference type="EMBL" id="TDQ67537.1"/>
    </source>
</evidence>
<evidence type="ECO:0000313" key="5">
    <source>
        <dbReference type="Proteomes" id="UP000294855"/>
    </source>
</evidence>
<name>A0A484F239_9EURY</name>
<dbReference type="InterPro" id="IPR042229">
    <property type="entry name" value="Listeria/Bacterioides_rpt_sf"/>
</dbReference>
<feature type="compositionally biased region" description="Basic and acidic residues" evidence="2">
    <location>
        <begin position="1001"/>
        <end position="1016"/>
    </location>
</feature>
<keyword evidence="5" id="KW-1185">Reference proteome</keyword>
<keyword evidence="3" id="KW-0812">Transmembrane</keyword>
<dbReference type="Gene3D" id="2.60.40.4270">
    <property type="entry name" value="Listeria-Bacteroides repeat domain"/>
    <property type="match status" value="9"/>
</dbReference>
<feature type="non-terminal residue" evidence="4">
    <location>
        <position position="1"/>
    </location>
</feature>
<gene>
    <name evidence="4" type="ORF">C7391_1627</name>
</gene>
<dbReference type="Proteomes" id="UP000294855">
    <property type="component" value="Unassembled WGS sequence"/>
</dbReference>
<dbReference type="Pfam" id="PF09479">
    <property type="entry name" value="Flg_new"/>
    <property type="match status" value="10"/>
</dbReference>
<protein>
    <submittedName>
        <fullName evidence="4">Putative repeat protein (TIGR02543 family)</fullName>
    </submittedName>
</protein>
<organism evidence="4 5">
    <name type="scientific">Methanimicrococcus blatticola</name>
    <dbReference type="NCBI Taxonomy" id="91560"/>
    <lineage>
        <taxon>Archaea</taxon>
        <taxon>Methanobacteriati</taxon>
        <taxon>Methanobacteriota</taxon>
        <taxon>Stenosarchaea group</taxon>
        <taxon>Methanomicrobia</taxon>
        <taxon>Methanosarcinales</taxon>
        <taxon>Methanosarcinaceae</taxon>
        <taxon>Methanimicrococcus</taxon>
    </lineage>
</organism>
<feature type="region of interest" description="Disordered" evidence="2">
    <location>
        <begin position="998"/>
        <end position="1026"/>
    </location>
</feature>
<dbReference type="AlphaFoldDB" id="A0A484F239"/>
<sequence length="1064" mass="115433">QWTSSSDKFTVTYDGNGAEGTAPVDANSPYAINSKVTVLGLGDLSNPGFAFDGWKDQNGVLHDVGSTFTITENMVLTAQWTSSSDKFTVTYDGNGAEGTAPIDANSPYAINSKVTVLGLGDLSNPGFAFDGWKDQNGVLHDVGSTFTITENMVLTAQWTSSSDKFTVTYDGNGAEGTAPVDANSPYAINSKVTVLGLGDLSNPGFAFDGWKDQNGVLHDVGSTFTITENMVLTAQWTSSSDKFTVTYDGNGAEGTAPVDANSPYAINSKVTVLGLGDLSNPGFAFDGWEDQNGVLHDVGSTFTITENMVLTAQWEISTNTFTVTYVGDGTELGEAPVDANSPYAINSKVTVLDQGGLNKLGSIFIGWKVDGADPETIYKTDETFIITADTVLIAQWEASDAEFTVTYNVGDGTGVAPVDSDSPYTAGSPVTVLGQGKTMYKDNYIFVGWKDQDGNERQKGDIIYINKDMILTAQWQFECTNFKVTYTAGEGGLGTVPEDLTSYGAGSIVTVLDGDKLRKPDHVFNNWKDSDDVEYVAGSTFYINGNTELIAQWKPYEGSSPIVTFHENNVSGQVVDRMPEPSRFEQPYGSLITKPINPISKGYAFVGWYEKTGDELKSEAWDFNNDWVSADVDLYAKWDVAATYTVTYYPNGADGNPTPEVKEWSSDGFAAALDAVDLGFTKADHIMLEWNTQADGLGDTYHIGETLPPENLELYAQWNTDVNRYYILYYPNGADNVADVPVKIYYTDKTNVPIGAEDATKFTKLDEPVEIWSNRGSLTAETYTTGQIVDMSGEGTFTELDAVWDGVLKVTFHADGGEFTGGGLTSPRDKYTVSILHGTYISDPTAIFLKAGVTLNPPATNLGETPVYWVTSDGVQWIFDEFSLDYDMDLYAVWNSADLATVTYNAKEGEFHVFGVAEPQKKYTVITTLGSKISDPSTVDNITVVSPARYVIAGWYNGTTQWNFNTDLVEEATLELSAIWKLKGSGGGTGEAIVTMSLPSEEPKPEPEPEPEKDLTGFEGGSVGPGNEIKEPALKFSHVMWLLIALICFLMFGFVVYRFGKNKV</sequence>
<dbReference type="EMBL" id="SNYS01000013">
    <property type="protein sequence ID" value="TDQ67537.1"/>
    <property type="molecule type" value="Genomic_DNA"/>
</dbReference>
<comment type="caution">
    <text evidence="4">The sequence shown here is derived from an EMBL/GenBank/DDBJ whole genome shotgun (WGS) entry which is preliminary data.</text>
</comment>
<keyword evidence="3" id="KW-1133">Transmembrane helix</keyword>
<evidence type="ECO:0000256" key="2">
    <source>
        <dbReference type="SAM" id="MobiDB-lite"/>
    </source>
</evidence>
<evidence type="ECO:0000256" key="3">
    <source>
        <dbReference type="SAM" id="Phobius"/>
    </source>
</evidence>
<feature type="transmembrane region" description="Helical" evidence="3">
    <location>
        <begin position="1039"/>
        <end position="1060"/>
    </location>
</feature>
<dbReference type="RefSeq" id="WP_166627468.1">
    <property type="nucleotide sequence ID" value="NZ_SNYS01000013.1"/>
</dbReference>
<accession>A0A484F239</accession>
<feature type="region of interest" description="Disordered" evidence="2">
    <location>
        <begin position="1"/>
        <end position="22"/>
    </location>
</feature>
<evidence type="ECO:0000256" key="1">
    <source>
        <dbReference type="ARBA" id="ARBA00004196"/>
    </source>
</evidence>
<dbReference type="InterPro" id="IPR013378">
    <property type="entry name" value="InlB-like_B-rpt"/>
</dbReference>
<proteinExistence type="predicted"/>
<comment type="subcellular location">
    <subcellularLocation>
        <location evidence="1">Cell envelope</location>
    </subcellularLocation>
</comment>
<keyword evidence="3" id="KW-0472">Membrane</keyword>
<reference evidence="4 5" key="1">
    <citation type="submission" date="2019-03" db="EMBL/GenBank/DDBJ databases">
        <title>Genomic Encyclopedia of Type Strains, Phase IV (KMG-IV): sequencing the most valuable type-strain genomes for metagenomic binning, comparative biology and taxonomic classification.</title>
        <authorList>
            <person name="Goeker M."/>
        </authorList>
    </citation>
    <scope>NUCLEOTIDE SEQUENCE [LARGE SCALE GENOMIC DNA]</scope>
    <source>
        <strain evidence="4 5">DSM 13328</strain>
    </source>
</reference>